<feature type="chain" id="PRO_5015307397" description="DUF4136 domain-containing protein" evidence="1">
    <location>
        <begin position="19"/>
        <end position="185"/>
    </location>
</feature>
<dbReference type="RefSeq" id="WP_108841868.1">
    <property type="nucleotide sequence ID" value="NZ_ONZI01000001.1"/>
</dbReference>
<evidence type="ECO:0008006" key="4">
    <source>
        <dbReference type="Google" id="ProtNLM"/>
    </source>
</evidence>
<dbReference type="Proteomes" id="UP000244934">
    <property type="component" value="Unassembled WGS sequence"/>
</dbReference>
<protein>
    <recommendedName>
        <fullName evidence="4">DUF4136 domain-containing protein</fullName>
    </recommendedName>
</protein>
<evidence type="ECO:0000313" key="2">
    <source>
        <dbReference type="EMBL" id="SPJ33100.1"/>
    </source>
</evidence>
<reference evidence="3" key="1">
    <citation type="submission" date="2018-03" db="EMBL/GenBank/DDBJ databases">
        <authorList>
            <person name="Navarro De La Torre S."/>
        </authorList>
    </citation>
    <scope>NUCLEOTIDE SEQUENCE [LARGE SCALE GENOMIC DNA]</scope>
    <source>
        <strain evidence="3">EAod3</strain>
    </source>
</reference>
<sequence length="185" mass="19696">MSSIQSFVKLSLLSLALAGCTSLSSTQPLNVREQAVPESCYATYGGTRLTQVRAIASALEAQGYEVRASDVELGLVSAERIRRQPGLGATRLWRGSSFGWFGGRRGGFMLGSGFNDPYDVFRSDPSSVERVSVSADGQRYLAVRSVTVVSPDGFVIDARPASPEPFCQQTHAAIDQALASSGDTP</sequence>
<dbReference type="EMBL" id="ONZI01000001">
    <property type="protein sequence ID" value="SPJ33100.1"/>
    <property type="molecule type" value="Genomic_DNA"/>
</dbReference>
<gene>
    <name evidence="2" type="ORF">KSP9073_01103</name>
</gene>
<dbReference type="AlphaFoldDB" id="A0A2R8CJN4"/>
<accession>A0A2R8CJN4</accession>
<evidence type="ECO:0000313" key="3">
    <source>
        <dbReference type="Proteomes" id="UP000244934"/>
    </source>
</evidence>
<organism evidence="2 3">
    <name type="scientific">Kushneria phyllosphaerae</name>
    <dbReference type="NCBI Taxonomy" id="2100822"/>
    <lineage>
        <taxon>Bacteria</taxon>
        <taxon>Pseudomonadati</taxon>
        <taxon>Pseudomonadota</taxon>
        <taxon>Gammaproteobacteria</taxon>
        <taxon>Oceanospirillales</taxon>
        <taxon>Halomonadaceae</taxon>
        <taxon>Kushneria</taxon>
    </lineage>
</organism>
<feature type="signal peptide" evidence="1">
    <location>
        <begin position="1"/>
        <end position="18"/>
    </location>
</feature>
<dbReference type="OrthoDB" id="6182822at2"/>
<name>A0A2R8CJN4_9GAMM</name>
<keyword evidence="3" id="KW-1185">Reference proteome</keyword>
<keyword evidence="1" id="KW-0732">Signal</keyword>
<proteinExistence type="predicted"/>
<evidence type="ECO:0000256" key="1">
    <source>
        <dbReference type="SAM" id="SignalP"/>
    </source>
</evidence>